<dbReference type="PANTHER" id="PTHR11188">
    <property type="entry name" value="ARRESTIN DOMAIN CONTAINING PROTEIN"/>
    <property type="match status" value="1"/>
</dbReference>
<protein>
    <submittedName>
        <fullName evidence="5">Arrestin_C domain-containing protein</fullName>
    </submittedName>
</protein>
<keyword evidence="4" id="KW-1185">Reference proteome</keyword>
<feature type="domain" description="Arrestin C-terminal-like" evidence="3">
    <location>
        <begin position="189"/>
        <end position="322"/>
    </location>
</feature>
<dbReference type="Gene3D" id="2.60.40.640">
    <property type="match status" value="2"/>
</dbReference>
<dbReference type="Proteomes" id="UP000095280">
    <property type="component" value="Unplaced"/>
</dbReference>
<dbReference type="WBParaSite" id="maker-uti_cns_0009643-snap-gene-0.5-mRNA-1">
    <property type="protein sequence ID" value="maker-uti_cns_0009643-snap-gene-0.5-mRNA-1"/>
    <property type="gene ID" value="maker-uti_cns_0009643-snap-gene-0.5"/>
</dbReference>
<evidence type="ECO:0000313" key="5">
    <source>
        <dbReference type="WBParaSite" id="maker-uti_cns_0009643-snap-gene-0.5-mRNA-1"/>
    </source>
</evidence>
<dbReference type="Pfam" id="PF00339">
    <property type="entry name" value="Arrestin_N"/>
    <property type="match status" value="1"/>
</dbReference>
<name>A0A1I8I368_9PLAT</name>
<evidence type="ECO:0000256" key="2">
    <source>
        <dbReference type="SAM" id="MobiDB-lite"/>
    </source>
</evidence>
<dbReference type="InterPro" id="IPR011021">
    <property type="entry name" value="Arrestin-like_N"/>
</dbReference>
<dbReference type="AlphaFoldDB" id="A0A1I8I368"/>
<feature type="compositionally biased region" description="Basic and acidic residues" evidence="2">
    <location>
        <begin position="399"/>
        <end position="412"/>
    </location>
</feature>
<evidence type="ECO:0000256" key="1">
    <source>
        <dbReference type="ARBA" id="ARBA00005298"/>
    </source>
</evidence>
<dbReference type="InterPro" id="IPR014752">
    <property type="entry name" value="Arrestin-like_C"/>
</dbReference>
<dbReference type="Pfam" id="PF02752">
    <property type="entry name" value="Arrestin_C"/>
    <property type="match status" value="1"/>
</dbReference>
<reference evidence="5" key="1">
    <citation type="submission" date="2016-11" db="UniProtKB">
        <authorList>
            <consortium name="WormBaseParasite"/>
        </authorList>
    </citation>
    <scope>IDENTIFICATION</scope>
</reference>
<dbReference type="PANTHER" id="PTHR11188:SF176">
    <property type="entry name" value="ARRESTIN DOMAIN-CONTAINING PROTEIN 1"/>
    <property type="match status" value="1"/>
</dbReference>
<proteinExistence type="inferred from homology"/>
<feature type="region of interest" description="Disordered" evidence="2">
    <location>
        <begin position="378"/>
        <end position="431"/>
    </location>
</feature>
<accession>A0A1I8I368</accession>
<dbReference type="GO" id="GO:0015031">
    <property type="term" value="P:protein transport"/>
    <property type="evidence" value="ECO:0007669"/>
    <property type="project" value="TreeGrafter"/>
</dbReference>
<dbReference type="GO" id="GO:0005737">
    <property type="term" value="C:cytoplasm"/>
    <property type="evidence" value="ECO:0007669"/>
    <property type="project" value="TreeGrafter"/>
</dbReference>
<dbReference type="InterPro" id="IPR014756">
    <property type="entry name" value="Ig_E-set"/>
</dbReference>
<evidence type="ECO:0000259" key="3">
    <source>
        <dbReference type="SMART" id="SM01017"/>
    </source>
</evidence>
<organism evidence="4 5">
    <name type="scientific">Macrostomum lignano</name>
    <dbReference type="NCBI Taxonomy" id="282301"/>
    <lineage>
        <taxon>Eukaryota</taxon>
        <taxon>Metazoa</taxon>
        <taxon>Spiralia</taxon>
        <taxon>Lophotrochozoa</taxon>
        <taxon>Platyhelminthes</taxon>
        <taxon>Rhabditophora</taxon>
        <taxon>Macrostomorpha</taxon>
        <taxon>Macrostomida</taxon>
        <taxon>Macrostomidae</taxon>
        <taxon>Macrostomum</taxon>
    </lineage>
</organism>
<dbReference type="InterPro" id="IPR011022">
    <property type="entry name" value="Arrestin_C-like"/>
</dbReference>
<dbReference type="InterPro" id="IPR050357">
    <property type="entry name" value="Arrestin_domain-protein"/>
</dbReference>
<dbReference type="SMART" id="SM01017">
    <property type="entry name" value="Arrestin_C"/>
    <property type="match status" value="1"/>
</dbReference>
<comment type="similarity">
    <text evidence="1">Belongs to the arrestin family.</text>
</comment>
<evidence type="ECO:0000313" key="4">
    <source>
        <dbReference type="Proteomes" id="UP000095280"/>
    </source>
</evidence>
<dbReference type="SUPFAM" id="SSF81296">
    <property type="entry name" value="E set domains"/>
    <property type="match status" value="2"/>
</dbReference>
<sequence>MRKFIEAAGGYFKKVLKCVSYFTLFLKYSTISIIRKAQIFSTPGCQVLFSGSANTSWLQVGRSEGPETVTGCQTFFLHQRDLFSKDVLDRVNSKPAADRSNQSGVVLQAGLHQFRFEFQLPTDLPSSFEYKSDCGGRVLGRVQYCIRADVENARRTACHSRERQIVVIRPYNLNDSPHLAITLACCCIRKGRIVCELALAKSGYVPGETMDISVQLFNGSSATVRSTHITFQQLVALSAGRNRHLSSALIFSISGQCVKTGGSAYYHDVIHIPPLPPSGTRQYCQIISVDYIVQIQIETTGTLGGSRVLELSLPVTIGTQPLQGAFAHCREVVPCYAHFDFNTGDILEHESAPGAQPPLGQPVYLYYKTERRQLEISSGAAMASDREPSGNCIGARDGAAPRRDSRVLDSRVTKANSSVESPHISPPGMFA</sequence>